<evidence type="ECO:0000313" key="1">
    <source>
        <dbReference type="EMBL" id="MBH3438420.1"/>
    </source>
</evidence>
<reference evidence="1 2" key="1">
    <citation type="submission" date="2020-11" db="EMBL/GenBank/DDBJ databases">
        <title>Enhanced detection system for hospital associated transmission using whole genome sequencing surveillance.</title>
        <authorList>
            <person name="Harrison L.H."/>
            <person name="Van Tyne D."/>
            <person name="Marsh J.W."/>
            <person name="Griffith M.P."/>
            <person name="Snyder D.J."/>
            <person name="Cooper V.S."/>
            <person name="Mustapha M."/>
        </authorList>
    </citation>
    <scope>NUCLEOTIDE SEQUENCE [LARGE SCALE GENOMIC DNA]</scope>
    <source>
        <strain evidence="1 2">PSB00013</strain>
    </source>
</reference>
<gene>
    <name evidence="1" type="ORF">I5Q09_06955</name>
</gene>
<proteinExistence type="predicted"/>
<organism evidence="1 2">
    <name type="scientific">Pseudomonas luteola</name>
    <dbReference type="NCBI Taxonomy" id="47886"/>
    <lineage>
        <taxon>Bacteria</taxon>
        <taxon>Pseudomonadati</taxon>
        <taxon>Pseudomonadota</taxon>
        <taxon>Gammaproteobacteria</taxon>
        <taxon>Pseudomonadales</taxon>
        <taxon>Pseudomonadaceae</taxon>
        <taxon>Pseudomonas</taxon>
    </lineage>
</organism>
<keyword evidence="1" id="KW-0378">Hydrolase</keyword>
<accession>A0ABS0MNW9</accession>
<dbReference type="RefSeq" id="WP_197871636.1">
    <property type="nucleotide sequence ID" value="NZ_JADTXM010000004.1"/>
</dbReference>
<dbReference type="EMBL" id="JADTXM010000004">
    <property type="protein sequence ID" value="MBH3438420.1"/>
    <property type="molecule type" value="Genomic_DNA"/>
</dbReference>
<name>A0ABS0MNW9_PSELU</name>
<evidence type="ECO:0000313" key="2">
    <source>
        <dbReference type="Proteomes" id="UP000638986"/>
    </source>
</evidence>
<sequence>MRYSNGYPDFKPYEIQSVNIEGLKGNHGKGLSGDFGRADMATPQGKANYALNTWHHHENGTTMQEVPKSVHNRFIHRGGVSKTLKGCAG</sequence>
<dbReference type="GO" id="GO:0004519">
    <property type="term" value="F:endonuclease activity"/>
    <property type="evidence" value="ECO:0007669"/>
    <property type="project" value="UniProtKB-KW"/>
</dbReference>
<keyword evidence="1" id="KW-0540">Nuclease</keyword>
<dbReference type="Pfam" id="PF14414">
    <property type="entry name" value="WHH"/>
    <property type="match status" value="1"/>
</dbReference>
<comment type="caution">
    <text evidence="1">The sequence shown here is derived from an EMBL/GenBank/DDBJ whole genome shotgun (WGS) entry which is preliminary data.</text>
</comment>
<protein>
    <submittedName>
        <fullName evidence="1">HNH endonuclease</fullName>
    </submittedName>
</protein>
<keyword evidence="1" id="KW-0255">Endonuclease</keyword>
<dbReference type="Proteomes" id="UP000638986">
    <property type="component" value="Unassembled WGS sequence"/>
</dbReference>
<dbReference type="InterPro" id="IPR032869">
    <property type="entry name" value="WHH_dom_containing"/>
</dbReference>